<accession>A0A841J3K6</accession>
<protein>
    <submittedName>
        <fullName evidence="2">Uncharacterized protein</fullName>
    </submittedName>
</protein>
<name>A0A841J3K6_9SPHN</name>
<dbReference type="EMBL" id="JACIJP010000004">
    <property type="protein sequence ID" value="MBB6124922.1"/>
    <property type="molecule type" value="Genomic_DNA"/>
</dbReference>
<feature type="compositionally biased region" description="Polar residues" evidence="1">
    <location>
        <begin position="68"/>
        <end position="87"/>
    </location>
</feature>
<proteinExistence type="predicted"/>
<dbReference type="Proteomes" id="UP000552700">
    <property type="component" value="Unassembled WGS sequence"/>
</dbReference>
<evidence type="ECO:0000313" key="2">
    <source>
        <dbReference type="EMBL" id="MBB6124922.1"/>
    </source>
</evidence>
<comment type="caution">
    <text evidence="2">The sequence shown here is derived from an EMBL/GenBank/DDBJ whole genome shotgun (WGS) entry which is preliminary data.</text>
</comment>
<gene>
    <name evidence="2" type="ORF">FHS92_002675</name>
</gene>
<organism evidence="2 3">
    <name type="scientific">Sphingobium subterraneum</name>
    <dbReference type="NCBI Taxonomy" id="627688"/>
    <lineage>
        <taxon>Bacteria</taxon>
        <taxon>Pseudomonadati</taxon>
        <taxon>Pseudomonadota</taxon>
        <taxon>Alphaproteobacteria</taxon>
        <taxon>Sphingomonadales</taxon>
        <taxon>Sphingomonadaceae</taxon>
        <taxon>Sphingobium</taxon>
    </lineage>
</organism>
<keyword evidence="3" id="KW-1185">Reference proteome</keyword>
<reference evidence="2 3" key="1">
    <citation type="submission" date="2020-08" db="EMBL/GenBank/DDBJ databases">
        <title>Genomic Encyclopedia of Type Strains, Phase IV (KMG-IV): sequencing the most valuable type-strain genomes for metagenomic binning, comparative biology and taxonomic classification.</title>
        <authorList>
            <person name="Goeker M."/>
        </authorList>
    </citation>
    <scope>NUCLEOTIDE SEQUENCE [LARGE SCALE GENOMIC DNA]</scope>
    <source>
        <strain evidence="2 3">DSM 102255</strain>
    </source>
</reference>
<dbReference type="AlphaFoldDB" id="A0A841J3K6"/>
<dbReference type="RefSeq" id="WP_184081213.1">
    <property type="nucleotide sequence ID" value="NZ_JACIJP010000004.1"/>
</dbReference>
<evidence type="ECO:0000313" key="3">
    <source>
        <dbReference type="Proteomes" id="UP000552700"/>
    </source>
</evidence>
<sequence length="109" mass="12096">MRKAEQELAALAGLSGTQLRECRLALEKTPLPSVPEALLRRLLAQRLQERRLGGLPPLVARELERSLSRQAPTLSPSRPDQPRTLTPRSLLSVDLPLAWTDQRIALGFA</sequence>
<evidence type="ECO:0000256" key="1">
    <source>
        <dbReference type="SAM" id="MobiDB-lite"/>
    </source>
</evidence>
<feature type="region of interest" description="Disordered" evidence="1">
    <location>
        <begin position="66"/>
        <end position="87"/>
    </location>
</feature>